<evidence type="ECO:0000313" key="3">
    <source>
        <dbReference type="Proteomes" id="UP000515151"/>
    </source>
</evidence>
<name>A0A6P8D7J8_PUNGR</name>
<feature type="compositionally biased region" description="Low complexity" evidence="2">
    <location>
        <begin position="8"/>
        <end position="17"/>
    </location>
</feature>
<dbReference type="Proteomes" id="UP000515151">
    <property type="component" value="Chromosome 3"/>
</dbReference>
<dbReference type="NCBIfam" id="TIGR00756">
    <property type="entry name" value="PPR"/>
    <property type="match status" value="1"/>
</dbReference>
<dbReference type="InterPro" id="IPR011990">
    <property type="entry name" value="TPR-like_helical_dom_sf"/>
</dbReference>
<dbReference type="PANTHER" id="PTHR47003:SF11">
    <property type="entry name" value="PPR SUPERFAMILY PROTEIN"/>
    <property type="match status" value="1"/>
</dbReference>
<gene>
    <name evidence="4" type="primary">LOC116200605</name>
</gene>
<dbReference type="OrthoDB" id="1846553at2759"/>
<evidence type="ECO:0000313" key="4">
    <source>
        <dbReference type="RefSeq" id="XP_031387298.1"/>
    </source>
</evidence>
<dbReference type="InterPro" id="IPR002885">
    <property type="entry name" value="PPR_rpt"/>
</dbReference>
<evidence type="ECO:0000256" key="1">
    <source>
        <dbReference type="ARBA" id="ARBA00022737"/>
    </source>
</evidence>
<dbReference type="RefSeq" id="XP_031387298.1">
    <property type="nucleotide sequence ID" value="XM_031531438.1"/>
</dbReference>
<accession>A0A6P8D7J8</accession>
<sequence length="277" mass="31506">MSTSYRGARPAAIEPAAAPRPLPPPPTTESAHPSLLAASSSAADRMQLLRVCTILFQQQHSPDSRLHANLLSAVHSPHSRPLAAAELFLQVCNTFPLSWRPSYRFYHFTRTLPDFPHSTVTLNKMLDVIGKSRNIDFFWDVLNDMARRLLVNDKTFNIALKTLAQVRELNKCVKFFHLMNENGWEYKVETLSRVVETLCRAKVADEAKFLVFKLKECVQPNGVIYGWSIKGFCDVGDLIEACRVCGISWSIKGSNLIYVRWNRSWRPFSRLIDTARL</sequence>
<feature type="compositionally biased region" description="Pro residues" evidence="2">
    <location>
        <begin position="18"/>
        <end position="27"/>
    </location>
</feature>
<reference evidence="3" key="1">
    <citation type="journal article" date="2020" name="Plant Biotechnol. J.">
        <title>The pomegranate (Punica granatum L.) draft genome dissects genetic divergence between soft- and hard-seeded cultivars.</title>
        <authorList>
            <person name="Luo X."/>
            <person name="Li H."/>
            <person name="Wu Z."/>
            <person name="Yao W."/>
            <person name="Zhao P."/>
            <person name="Cao D."/>
            <person name="Yu H."/>
            <person name="Li K."/>
            <person name="Poudel K."/>
            <person name="Zhao D."/>
            <person name="Zhang F."/>
            <person name="Xia X."/>
            <person name="Chen L."/>
            <person name="Wang Q."/>
            <person name="Jing D."/>
            <person name="Cao S."/>
        </authorList>
    </citation>
    <scope>NUCLEOTIDE SEQUENCE [LARGE SCALE GENOMIC DNA]</scope>
    <source>
        <strain evidence="3">cv. Tunisia</strain>
    </source>
</reference>
<organism evidence="3 4">
    <name type="scientific">Punica granatum</name>
    <name type="common">Pomegranate</name>
    <dbReference type="NCBI Taxonomy" id="22663"/>
    <lineage>
        <taxon>Eukaryota</taxon>
        <taxon>Viridiplantae</taxon>
        <taxon>Streptophyta</taxon>
        <taxon>Embryophyta</taxon>
        <taxon>Tracheophyta</taxon>
        <taxon>Spermatophyta</taxon>
        <taxon>Magnoliopsida</taxon>
        <taxon>eudicotyledons</taxon>
        <taxon>Gunneridae</taxon>
        <taxon>Pentapetalae</taxon>
        <taxon>rosids</taxon>
        <taxon>malvids</taxon>
        <taxon>Myrtales</taxon>
        <taxon>Lythraceae</taxon>
        <taxon>Punica</taxon>
    </lineage>
</organism>
<evidence type="ECO:0000256" key="2">
    <source>
        <dbReference type="SAM" id="MobiDB-lite"/>
    </source>
</evidence>
<keyword evidence="1" id="KW-0677">Repeat</keyword>
<dbReference type="GO" id="GO:0008380">
    <property type="term" value="P:RNA splicing"/>
    <property type="evidence" value="ECO:0007669"/>
    <property type="project" value="InterPro"/>
</dbReference>
<dbReference type="AlphaFoldDB" id="A0A6P8D7J8"/>
<keyword evidence="3" id="KW-1185">Reference proteome</keyword>
<dbReference type="PANTHER" id="PTHR47003">
    <property type="entry name" value="OS01G0970900 PROTEIN"/>
    <property type="match status" value="1"/>
</dbReference>
<feature type="region of interest" description="Disordered" evidence="2">
    <location>
        <begin position="1"/>
        <end position="33"/>
    </location>
</feature>
<protein>
    <submittedName>
        <fullName evidence="4">Pentatricopeptide repeat-containing protein At1g26500</fullName>
    </submittedName>
</protein>
<dbReference type="Gene3D" id="1.25.40.10">
    <property type="entry name" value="Tetratricopeptide repeat domain"/>
    <property type="match status" value="1"/>
</dbReference>
<dbReference type="GeneID" id="116200605"/>
<proteinExistence type="predicted"/>
<reference evidence="4" key="2">
    <citation type="submission" date="2025-08" db="UniProtKB">
        <authorList>
            <consortium name="RefSeq"/>
        </authorList>
    </citation>
    <scope>IDENTIFICATION</scope>
    <source>
        <tissue evidence="4">Leaf</tissue>
    </source>
</reference>
<dbReference type="InterPro" id="IPR044578">
    <property type="entry name" value="BIR6-like"/>
</dbReference>